<organism evidence="3 4">
    <name type="scientific">Chungangia koreensis</name>
    <dbReference type="NCBI Taxonomy" id="752657"/>
    <lineage>
        <taxon>Bacteria</taxon>
        <taxon>Bacillati</taxon>
        <taxon>Bacillota</taxon>
        <taxon>Bacilli</taxon>
        <taxon>Lactobacillales</taxon>
        <taxon>Chungangia</taxon>
    </lineage>
</organism>
<dbReference type="PANTHER" id="PTHR47505">
    <property type="entry name" value="DNA UTILIZATION PROTEIN YHGH"/>
    <property type="match status" value="1"/>
</dbReference>
<dbReference type="Pfam" id="PF00156">
    <property type="entry name" value="Pribosyltran"/>
    <property type="match status" value="1"/>
</dbReference>
<evidence type="ECO:0000259" key="2">
    <source>
        <dbReference type="Pfam" id="PF00156"/>
    </source>
</evidence>
<protein>
    <submittedName>
        <fullName evidence="3">ComF family protein</fullName>
    </submittedName>
</protein>
<dbReference type="InterPro" id="IPR051910">
    <property type="entry name" value="ComF/GntX_DNA_util-trans"/>
</dbReference>
<comment type="caution">
    <text evidence="3">The sequence shown here is derived from an EMBL/GenBank/DDBJ whole genome shotgun (WGS) entry which is preliminary data.</text>
</comment>
<keyword evidence="4" id="KW-1185">Reference proteome</keyword>
<comment type="similarity">
    <text evidence="1">Belongs to the ComF/GntX family.</text>
</comment>
<dbReference type="Proteomes" id="UP001595817">
    <property type="component" value="Unassembled WGS sequence"/>
</dbReference>
<proteinExistence type="inferred from homology"/>
<sequence length="209" mass="23865">MNCLLCHSPMIIQPTWSGLFLNKIGPPICERCSKKFEKTDIKEDKAEWIGSIYENSLDGLTSVYQYNEAMKDYLHQYKFLQDAILSKVFAEDMRALLKNRKAIIVPIPMHPEKLKKRTFAHVDRILDDARIPYVHLFEKTADVTQGEKSKQERMNAEPLFAIKPGSTIEKKHYIVIDDLYTTGTTVRHAAKVLKDAGAAKVEAVTLIRA</sequence>
<dbReference type="PANTHER" id="PTHR47505:SF1">
    <property type="entry name" value="DNA UTILIZATION PROTEIN YHGH"/>
    <property type="match status" value="1"/>
</dbReference>
<accession>A0ABV8X2G0</accession>
<gene>
    <name evidence="3" type="ORF">ACFOZY_03870</name>
</gene>
<name>A0ABV8X2G0_9LACT</name>
<evidence type="ECO:0000313" key="4">
    <source>
        <dbReference type="Proteomes" id="UP001595817"/>
    </source>
</evidence>
<dbReference type="SUPFAM" id="SSF53271">
    <property type="entry name" value="PRTase-like"/>
    <property type="match status" value="1"/>
</dbReference>
<dbReference type="RefSeq" id="WP_378152460.1">
    <property type="nucleotide sequence ID" value="NZ_JBHSEC010000003.1"/>
</dbReference>
<dbReference type="InterPro" id="IPR000836">
    <property type="entry name" value="PRTase_dom"/>
</dbReference>
<dbReference type="EMBL" id="JBHSEC010000003">
    <property type="protein sequence ID" value="MFC4409573.1"/>
    <property type="molecule type" value="Genomic_DNA"/>
</dbReference>
<dbReference type="Gene3D" id="3.40.50.2020">
    <property type="match status" value="1"/>
</dbReference>
<feature type="domain" description="Phosphoribosyltransferase" evidence="2">
    <location>
        <begin position="153"/>
        <end position="208"/>
    </location>
</feature>
<dbReference type="InterPro" id="IPR029057">
    <property type="entry name" value="PRTase-like"/>
</dbReference>
<reference evidence="4" key="1">
    <citation type="journal article" date="2019" name="Int. J. Syst. Evol. Microbiol.">
        <title>The Global Catalogue of Microorganisms (GCM) 10K type strain sequencing project: providing services to taxonomists for standard genome sequencing and annotation.</title>
        <authorList>
            <consortium name="The Broad Institute Genomics Platform"/>
            <consortium name="The Broad Institute Genome Sequencing Center for Infectious Disease"/>
            <person name="Wu L."/>
            <person name="Ma J."/>
        </authorList>
    </citation>
    <scope>NUCLEOTIDE SEQUENCE [LARGE SCALE GENOMIC DNA]</scope>
    <source>
        <strain evidence="4">CCUG 59778</strain>
    </source>
</reference>
<dbReference type="CDD" id="cd06223">
    <property type="entry name" value="PRTases_typeI"/>
    <property type="match status" value="1"/>
</dbReference>
<evidence type="ECO:0000256" key="1">
    <source>
        <dbReference type="ARBA" id="ARBA00008007"/>
    </source>
</evidence>
<evidence type="ECO:0000313" key="3">
    <source>
        <dbReference type="EMBL" id="MFC4409573.1"/>
    </source>
</evidence>